<proteinExistence type="predicted"/>
<keyword evidence="1" id="KW-0472">Membrane</keyword>
<dbReference type="PROSITE" id="PS51257">
    <property type="entry name" value="PROKAR_LIPOPROTEIN"/>
    <property type="match status" value="1"/>
</dbReference>
<dbReference type="InterPro" id="IPR036209">
    <property type="entry name" value="YwmB-like_sf"/>
</dbReference>
<keyword evidence="1" id="KW-0812">Transmembrane</keyword>
<dbReference type="SUPFAM" id="SSF143842">
    <property type="entry name" value="YwmB-like"/>
    <property type="match status" value="1"/>
</dbReference>
<evidence type="ECO:0000313" key="2">
    <source>
        <dbReference type="EMBL" id="MEC0239182.1"/>
    </source>
</evidence>
<reference evidence="2 3" key="1">
    <citation type="submission" date="2023-03" db="EMBL/GenBank/DDBJ databases">
        <title>Bacillus Genome Sequencing.</title>
        <authorList>
            <person name="Dunlap C."/>
        </authorList>
    </citation>
    <scope>NUCLEOTIDE SEQUENCE [LARGE SCALE GENOMIC DNA]</scope>
    <source>
        <strain evidence="2 3">BD-525</strain>
    </source>
</reference>
<comment type="caution">
    <text evidence="2">The sequence shown here is derived from an EMBL/GenBank/DDBJ whole genome shotgun (WGS) entry which is preliminary data.</text>
</comment>
<dbReference type="InterPro" id="IPR014794">
    <property type="entry name" value="DUF1779"/>
</dbReference>
<evidence type="ECO:0000256" key="1">
    <source>
        <dbReference type="SAM" id="Phobius"/>
    </source>
</evidence>
<keyword evidence="3" id="KW-1185">Reference proteome</keyword>
<name>A0ABU6GM03_9BACL</name>
<dbReference type="Pfam" id="PF08680">
    <property type="entry name" value="DUF1779"/>
    <property type="match status" value="1"/>
</dbReference>
<protein>
    <submittedName>
        <fullName evidence="2">YwmB family TATA-box binding protein</fullName>
    </submittedName>
</protein>
<keyword evidence="1" id="KW-1133">Transmembrane helix</keyword>
<evidence type="ECO:0000313" key="3">
    <source>
        <dbReference type="Proteomes" id="UP001344632"/>
    </source>
</evidence>
<accession>A0ABU6GM03</accession>
<gene>
    <name evidence="2" type="ORF">P4H66_04850</name>
</gene>
<dbReference type="Proteomes" id="UP001344632">
    <property type="component" value="Unassembled WGS sequence"/>
</dbReference>
<sequence length="254" mass="28128">MKAAAKWTGVGLVCMILLGCMLGYFWNGMTTAEAKAEHDELRTLLDLGNQVVDQPVRVVVKWQGSWDGSGGEGAEAAARKLSQSLQLSPISELMENGHTTYRVIDEKNAVNIRFNWQEISADQSYVIIQLEAGDPAQWSNLSDLQEQYGQKMHDSGIEAEWNASLQGNANDHDKVKAADTMNRIEGSLQNTMEAVQKETYEDATTVSNAYQVPSLTSRVRSGNTWLNMQVAVHEDDMSGKNRVTIGLPMITIEY</sequence>
<feature type="transmembrane region" description="Helical" evidence="1">
    <location>
        <begin position="7"/>
        <end position="26"/>
    </location>
</feature>
<dbReference type="RefSeq" id="WP_326086174.1">
    <property type="nucleotide sequence ID" value="NZ_JARLKZ010000004.1"/>
</dbReference>
<organism evidence="2 3">
    <name type="scientific">Paenibacillus dokdonensis</name>
    <dbReference type="NCBI Taxonomy" id="2567944"/>
    <lineage>
        <taxon>Bacteria</taxon>
        <taxon>Bacillati</taxon>
        <taxon>Bacillota</taxon>
        <taxon>Bacilli</taxon>
        <taxon>Bacillales</taxon>
        <taxon>Paenibacillaceae</taxon>
        <taxon>Paenibacillus</taxon>
    </lineage>
</organism>
<dbReference type="Gene3D" id="3.30.360.40">
    <property type="entry name" value="YwmB-like"/>
    <property type="match status" value="1"/>
</dbReference>
<dbReference type="EMBL" id="JARLKZ010000004">
    <property type="protein sequence ID" value="MEC0239182.1"/>
    <property type="molecule type" value="Genomic_DNA"/>
</dbReference>